<dbReference type="Proteomes" id="UP001254257">
    <property type="component" value="Unassembled WGS sequence"/>
</dbReference>
<sequence length="514" mass="55318">MKIAIKHRSNLVAALVTLASVLPSKAEITGEKLQALLPGLEQQVTAGMKEFSVPGVAIGIVFDDKLVYSKGFGVRTIDKADRVTPDTIFQVGSTTKAFLATALAQAVDAGRLKWTDPVVDYMPAFQLADPWVTRDFRILDLAAQRAGLTPYVHDDLTFLGFDKPTLIRSMRVAPQTGIFRSQFGYLNIPHMVGGEVLAKVDRSASWYDSVKKTLLDPLGMSSTTATLEAITQSADHATGHRFGERPVAIPFHAAMPYTHGPAGAFNSNVKDMAQWLRLQLGRGHFGGKVLVSEENLDVTWTPRVAMSERVSYAVGWVVNATPNGRVIWHNGGTAGFGAHAGFLPDGRTGIVILTNVGNAAMADALAQWFYDRALGNPEVDNIALAAAAVRANRELQRKQAAAFIAGPLSASASALAGSYLSPVLGTATVAIVEGKLRMTLEQTDAVAVLEPNRDDPNLFSARLIATAGYEPLVAMAGDVPFSQIRFERDSLGDITQLRWLAPELPHAFTRQPAH</sequence>
<feature type="domain" description="Beta-lactamase-related" evidence="1">
    <location>
        <begin position="41"/>
        <end position="363"/>
    </location>
</feature>
<dbReference type="Pfam" id="PF00144">
    <property type="entry name" value="Beta-lactamase"/>
    <property type="match status" value="1"/>
</dbReference>
<dbReference type="EMBL" id="JAWDID010000038">
    <property type="protein sequence ID" value="MDU0342355.1"/>
    <property type="molecule type" value="Genomic_DNA"/>
</dbReference>
<dbReference type="SUPFAM" id="SSF56601">
    <property type="entry name" value="beta-lactamase/transpeptidase-like"/>
    <property type="match status" value="1"/>
</dbReference>
<dbReference type="RefSeq" id="WP_316020135.1">
    <property type="nucleotide sequence ID" value="NZ_JAWDID010000038.1"/>
</dbReference>
<dbReference type="Gene3D" id="3.40.710.10">
    <property type="entry name" value="DD-peptidase/beta-lactamase superfamily"/>
    <property type="match status" value="1"/>
</dbReference>
<organism evidence="2 3">
    <name type="scientific">Bosea rubneri</name>
    <dbReference type="NCBI Taxonomy" id="3075434"/>
    <lineage>
        <taxon>Bacteria</taxon>
        <taxon>Pseudomonadati</taxon>
        <taxon>Pseudomonadota</taxon>
        <taxon>Alphaproteobacteria</taxon>
        <taxon>Hyphomicrobiales</taxon>
        <taxon>Boseaceae</taxon>
        <taxon>Bosea</taxon>
    </lineage>
</organism>
<dbReference type="InterPro" id="IPR012338">
    <property type="entry name" value="Beta-lactam/transpept-like"/>
</dbReference>
<comment type="caution">
    <text evidence="2">The sequence shown here is derived from an EMBL/GenBank/DDBJ whole genome shotgun (WGS) entry which is preliminary data.</text>
</comment>
<evidence type="ECO:0000313" key="2">
    <source>
        <dbReference type="EMBL" id="MDU0342355.1"/>
    </source>
</evidence>
<dbReference type="PANTHER" id="PTHR46825">
    <property type="entry name" value="D-ALANYL-D-ALANINE-CARBOXYPEPTIDASE/ENDOPEPTIDASE AMPH"/>
    <property type="match status" value="1"/>
</dbReference>
<protein>
    <submittedName>
        <fullName evidence="2">Serine hydrolase domain-containing protein</fullName>
        <ecNumber evidence="2">3.1.1.103</ecNumber>
    </submittedName>
</protein>
<dbReference type="InterPro" id="IPR050491">
    <property type="entry name" value="AmpC-like"/>
</dbReference>
<dbReference type="GO" id="GO:0016787">
    <property type="term" value="F:hydrolase activity"/>
    <property type="evidence" value="ECO:0007669"/>
    <property type="project" value="UniProtKB-KW"/>
</dbReference>
<dbReference type="PANTHER" id="PTHR46825:SF15">
    <property type="entry name" value="BETA-LACTAMASE-RELATED DOMAIN-CONTAINING PROTEIN"/>
    <property type="match status" value="1"/>
</dbReference>
<evidence type="ECO:0000313" key="3">
    <source>
        <dbReference type="Proteomes" id="UP001254257"/>
    </source>
</evidence>
<gene>
    <name evidence="2" type="ORF">RKE40_20845</name>
</gene>
<reference evidence="2 3" key="1">
    <citation type="submission" date="2023-09" db="EMBL/GenBank/DDBJ databases">
        <title>Whole genome shotgun sequencing (WGS) of Bosea sp. ZW T0_25, isolated from stored onions (Allium cepa).</title>
        <authorList>
            <person name="Stoll D.A."/>
            <person name="Huch M."/>
        </authorList>
    </citation>
    <scope>NUCLEOTIDE SEQUENCE [LARGE SCALE GENOMIC DNA]</scope>
    <source>
        <strain evidence="2 3">ZW T0_25</strain>
    </source>
</reference>
<dbReference type="InterPro" id="IPR001466">
    <property type="entry name" value="Beta-lactam-related"/>
</dbReference>
<evidence type="ECO:0000259" key="1">
    <source>
        <dbReference type="Pfam" id="PF00144"/>
    </source>
</evidence>
<accession>A0ABU3SC52</accession>
<dbReference type="EC" id="3.1.1.103" evidence="2"/>
<proteinExistence type="predicted"/>
<keyword evidence="2" id="KW-0378">Hydrolase</keyword>
<keyword evidence="3" id="KW-1185">Reference proteome</keyword>
<name>A0ABU3SC52_9HYPH</name>